<feature type="repeat" description="ANK" evidence="8">
    <location>
        <begin position="610"/>
        <end position="635"/>
    </location>
</feature>
<dbReference type="SMART" id="SM00248">
    <property type="entry name" value="ANK"/>
    <property type="match status" value="9"/>
</dbReference>
<feature type="repeat" description="ANK" evidence="8">
    <location>
        <begin position="747"/>
        <end position="772"/>
    </location>
</feature>
<evidence type="ECO:0000313" key="11">
    <source>
        <dbReference type="Proteomes" id="UP001302812"/>
    </source>
</evidence>
<evidence type="ECO:0000256" key="5">
    <source>
        <dbReference type="ARBA" id="ARBA00022912"/>
    </source>
</evidence>
<dbReference type="PANTHER" id="PTHR24123:SF33">
    <property type="entry name" value="PROTEIN HOS4"/>
    <property type="match status" value="1"/>
</dbReference>
<dbReference type="InterPro" id="IPR036770">
    <property type="entry name" value="Ankyrin_rpt-contain_sf"/>
</dbReference>
<dbReference type="Proteomes" id="UP001302812">
    <property type="component" value="Unassembled WGS sequence"/>
</dbReference>
<dbReference type="Gene3D" id="3.40.50.300">
    <property type="entry name" value="P-loop containing nucleotide triphosphate hydrolases"/>
    <property type="match status" value="1"/>
</dbReference>
<dbReference type="Pfam" id="PF00023">
    <property type="entry name" value="Ank"/>
    <property type="match status" value="1"/>
</dbReference>
<proteinExistence type="predicted"/>
<dbReference type="SUPFAM" id="SSF56300">
    <property type="entry name" value="Metallo-dependent phosphatases"/>
    <property type="match status" value="1"/>
</dbReference>
<comment type="caution">
    <text evidence="10">The sequence shown here is derived from an EMBL/GenBank/DDBJ whole genome shotgun (WGS) entry which is preliminary data.</text>
</comment>
<feature type="repeat" description="ANK" evidence="8">
    <location>
        <begin position="712"/>
        <end position="744"/>
    </location>
</feature>
<dbReference type="PROSITE" id="PS50297">
    <property type="entry name" value="ANK_REP_REGION"/>
    <property type="match status" value="5"/>
</dbReference>
<keyword evidence="2" id="KW-0479">Metal-binding</keyword>
<keyword evidence="3" id="KW-0677">Repeat</keyword>
<feature type="domain" description="Serine/threonine specific protein phosphatases" evidence="9">
    <location>
        <begin position="874"/>
        <end position="1143"/>
    </location>
</feature>
<dbReference type="PANTHER" id="PTHR24123">
    <property type="entry name" value="ANKYRIN REPEAT-CONTAINING"/>
    <property type="match status" value="1"/>
</dbReference>
<dbReference type="InterPro" id="IPR027417">
    <property type="entry name" value="P-loop_NTPase"/>
</dbReference>
<dbReference type="SMART" id="SM00156">
    <property type="entry name" value="PP2Ac"/>
    <property type="match status" value="1"/>
</dbReference>
<evidence type="ECO:0000259" key="9">
    <source>
        <dbReference type="SMART" id="SM00156"/>
    </source>
</evidence>
<evidence type="ECO:0000256" key="1">
    <source>
        <dbReference type="ARBA" id="ARBA00013081"/>
    </source>
</evidence>
<dbReference type="Pfam" id="PF24883">
    <property type="entry name" value="NPHP3_N"/>
    <property type="match status" value="1"/>
</dbReference>
<dbReference type="Gene3D" id="1.25.40.20">
    <property type="entry name" value="Ankyrin repeat-containing domain"/>
    <property type="match status" value="3"/>
</dbReference>
<dbReference type="Pfam" id="PF16891">
    <property type="entry name" value="STPPase_N"/>
    <property type="match status" value="1"/>
</dbReference>
<evidence type="ECO:0000256" key="2">
    <source>
        <dbReference type="ARBA" id="ARBA00022723"/>
    </source>
</evidence>
<gene>
    <name evidence="10" type="ORF">N656DRAFT_801543</name>
</gene>
<dbReference type="Pfam" id="PF12796">
    <property type="entry name" value="Ank_2"/>
    <property type="match status" value="3"/>
</dbReference>
<dbReference type="Pfam" id="PF00149">
    <property type="entry name" value="Metallophos"/>
    <property type="match status" value="1"/>
</dbReference>
<evidence type="ECO:0000256" key="4">
    <source>
        <dbReference type="ARBA" id="ARBA00022801"/>
    </source>
</evidence>
<evidence type="ECO:0000256" key="7">
    <source>
        <dbReference type="ARBA" id="ARBA00023211"/>
    </source>
</evidence>
<dbReference type="Pfam" id="PF22939">
    <property type="entry name" value="WHD_GPIID"/>
    <property type="match status" value="1"/>
</dbReference>
<dbReference type="SUPFAM" id="SSF52540">
    <property type="entry name" value="P-loop containing nucleoside triphosphate hydrolases"/>
    <property type="match status" value="1"/>
</dbReference>
<keyword evidence="11" id="KW-1185">Reference proteome</keyword>
<reference evidence="10" key="1">
    <citation type="journal article" date="2023" name="Mol. Phylogenet. Evol.">
        <title>Genome-scale phylogeny and comparative genomics of the fungal order Sordariales.</title>
        <authorList>
            <person name="Hensen N."/>
            <person name="Bonometti L."/>
            <person name="Westerberg I."/>
            <person name="Brannstrom I.O."/>
            <person name="Guillou S."/>
            <person name="Cros-Aarteil S."/>
            <person name="Calhoun S."/>
            <person name="Haridas S."/>
            <person name="Kuo A."/>
            <person name="Mondo S."/>
            <person name="Pangilinan J."/>
            <person name="Riley R."/>
            <person name="LaButti K."/>
            <person name="Andreopoulos B."/>
            <person name="Lipzen A."/>
            <person name="Chen C."/>
            <person name="Yan M."/>
            <person name="Daum C."/>
            <person name="Ng V."/>
            <person name="Clum A."/>
            <person name="Steindorff A."/>
            <person name="Ohm R.A."/>
            <person name="Martin F."/>
            <person name="Silar P."/>
            <person name="Natvig D.O."/>
            <person name="Lalanne C."/>
            <person name="Gautier V."/>
            <person name="Ament-Velasquez S.L."/>
            <person name="Kruys A."/>
            <person name="Hutchinson M.I."/>
            <person name="Powell A.J."/>
            <person name="Barry K."/>
            <person name="Miller A.N."/>
            <person name="Grigoriev I.V."/>
            <person name="Debuchy R."/>
            <person name="Gladieux P."/>
            <person name="Hiltunen Thoren M."/>
            <person name="Johannesson H."/>
        </authorList>
    </citation>
    <scope>NUCLEOTIDE SEQUENCE</scope>
    <source>
        <strain evidence="10">CBS 508.74</strain>
    </source>
</reference>
<dbReference type="GO" id="GO:0004722">
    <property type="term" value="F:protein serine/threonine phosphatase activity"/>
    <property type="evidence" value="ECO:0007669"/>
    <property type="project" value="UniProtKB-EC"/>
</dbReference>
<dbReference type="EMBL" id="MU853360">
    <property type="protein sequence ID" value="KAK4108858.1"/>
    <property type="molecule type" value="Genomic_DNA"/>
</dbReference>
<dbReference type="Gene3D" id="3.60.21.10">
    <property type="match status" value="1"/>
</dbReference>
<feature type="repeat" description="ANK" evidence="8">
    <location>
        <begin position="509"/>
        <end position="541"/>
    </location>
</feature>
<dbReference type="InterPro" id="IPR031675">
    <property type="entry name" value="STPPase_N"/>
</dbReference>
<keyword evidence="7" id="KW-0464">Manganese</keyword>
<dbReference type="InterPro" id="IPR004843">
    <property type="entry name" value="Calcineurin-like_PHP"/>
</dbReference>
<evidence type="ECO:0000256" key="8">
    <source>
        <dbReference type="PROSITE-ProRule" id="PRU00023"/>
    </source>
</evidence>
<organism evidence="10 11">
    <name type="scientific">Canariomyces notabilis</name>
    <dbReference type="NCBI Taxonomy" id="2074819"/>
    <lineage>
        <taxon>Eukaryota</taxon>
        <taxon>Fungi</taxon>
        <taxon>Dikarya</taxon>
        <taxon>Ascomycota</taxon>
        <taxon>Pezizomycotina</taxon>
        <taxon>Sordariomycetes</taxon>
        <taxon>Sordariomycetidae</taxon>
        <taxon>Sordariales</taxon>
        <taxon>Chaetomiaceae</taxon>
        <taxon>Canariomyces</taxon>
    </lineage>
</organism>
<keyword evidence="6 8" id="KW-0040">ANK repeat</keyword>
<dbReference type="InterPro" id="IPR002110">
    <property type="entry name" value="Ankyrin_rpt"/>
</dbReference>
<dbReference type="PROSITE" id="PS50088">
    <property type="entry name" value="ANK_REPEAT"/>
    <property type="match status" value="6"/>
</dbReference>
<dbReference type="GeneID" id="89942256"/>
<dbReference type="PRINTS" id="PR00114">
    <property type="entry name" value="STPHPHTASE"/>
</dbReference>
<dbReference type="SUPFAM" id="SSF48403">
    <property type="entry name" value="Ankyrin repeat"/>
    <property type="match status" value="1"/>
</dbReference>
<dbReference type="InterPro" id="IPR029052">
    <property type="entry name" value="Metallo-depent_PP-like"/>
</dbReference>
<accession>A0AAN6QES0</accession>
<keyword evidence="4" id="KW-0378">Hydrolase</keyword>
<evidence type="ECO:0000313" key="10">
    <source>
        <dbReference type="EMBL" id="KAK4108858.1"/>
    </source>
</evidence>
<reference evidence="10" key="2">
    <citation type="submission" date="2023-05" db="EMBL/GenBank/DDBJ databases">
        <authorList>
            <consortium name="Lawrence Berkeley National Laboratory"/>
            <person name="Steindorff A."/>
            <person name="Hensen N."/>
            <person name="Bonometti L."/>
            <person name="Westerberg I."/>
            <person name="Brannstrom I.O."/>
            <person name="Guillou S."/>
            <person name="Cros-Aarteil S."/>
            <person name="Calhoun S."/>
            <person name="Haridas S."/>
            <person name="Kuo A."/>
            <person name="Mondo S."/>
            <person name="Pangilinan J."/>
            <person name="Riley R."/>
            <person name="Labutti K."/>
            <person name="Andreopoulos B."/>
            <person name="Lipzen A."/>
            <person name="Chen C."/>
            <person name="Yanf M."/>
            <person name="Daum C."/>
            <person name="Ng V."/>
            <person name="Clum A."/>
            <person name="Ohm R."/>
            <person name="Martin F."/>
            <person name="Silar P."/>
            <person name="Natvig D."/>
            <person name="Lalanne C."/>
            <person name="Gautier V."/>
            <person name="Ament-Velasquez S.L."/>
            <person name="Kruys A."/>
            <person name="Hutchinson M.I."/>
            <person name="Powell A.J."/>
            <person name="Barry K."/>
            <person name="Miller A.N."/>
            <person name="Grigoriev I.V."/>
            <person name="Debuchy R."/>
            <person name="Gladieux P."/>
            <person name="Thoren M.H."/>
            <person name="Johannesson H."/>
        </authorList>
    </citation>
    <scope>NUCLEOTIDE SEQUENCE</scope>
    <source>
        <strain evidence="10">CBS 508.74</strain>
    </source>
</reference>
<keyword evidence="5" id="KW-0904">Protein phosphatase</keyword>
<evidence type="ECO:0000256" key="3">
    <source>
        <dbReference type="ARBA" id="ARBA00022737"/>
    </source>
</evidence>
<name>A0AAN6QES0_9PEZI</name>
<dbReference type="GO" id="GO:0046872">
    <property type="term" value="F:metal ion binding"/>
    <property type="evidence" value="ECO:0007669"/>
    <property type="project" value="UniProtKB-KW"/>
</dbReference>
<dbReference type="AlphaFoldDB" id="A0AAN6QES0"/>
<feature type="repeat" description="ANK" evidence="8">
    <location>
        <begin position="678"/>
        <end position="711"/>
    </location>
</feature>
<dbReference type="RefSeq" id="XP_064666428.1">
    <property type="nucleotide sequence ID" value="XM_064818131.1"/>
</dbReference>
<evidence type="ECO:0000256" key="6">
    <source>
        <dbReference type="ARBA" id="ARBA00023043"/>
    </source>
</evidence>
<dbReference type="InterPro" id="IPR006186">
    <property type="entry name" value="Ser/Thr-sp_prot-phosphatase"/>
</dbReference>
<sequence>MSFPDYAVQQSDILAKLPQGSGLWFLQSPEFTEWLEAGSSSTLFCPGIPGAGKTAIAAIAVDYLLKTAQARSAGVAYVYCNYKSQSSQSTVSFLGSILKQLLRFRSAVTESLLRQYKTSSNLSLDDILKELRFMVTESAATYIVIDALDECSNSEGVVPSLLGALRHLQREGKLCLLCTSRSIPEIEDHFTTDPRLEISAKDTDVRRFVNCQMHRFPRCIQKDPELQQLVVEKIVATVGGMFLLARLYTDLLLDKRTKAKVLATLDKLSQTSQSIDEAYSQAIERLDSQPPEDRSLAKRAIGWIVSAQRPLTTGELRHALSVVAGEGELNMDDIVDAEDIVLVCTGLVTIDQESDVIRLVHYTAQEYFQRVRPIWVGVVQEEYFASVCLTYLSFDCFADQTGTSGELPMKLYPFLGYAARYWGVHARSTQEPISGLALRLLLNSPLVSFSVQAAFRDSGAGWMARSRRGLDPGATNLNIHVMAAFGLNFIMDQVTTRQGTATLDVADRNGRTPLSFAAEHGHDAVISLLLGHNVEIDAPDRSGRGPLSYAASGGHQTVVGLLLHHDAYADARDAGGRTPLWWAAQEDSTAAAKELLNHGRVDTNAADTWAGQTPLHLAARGGFKEMVELLLGQSALDPGVSDMEGRTALWYAGEQDHHEIARILLEIEAVGENAKDIYGQTPLAAAASRGNTTTVTLLLQNTRVDVESRDMYGRTPLALAAEYGHATVVEQLLATRCDIDADCRDQDNWTPLLSAAYGGHKPVLEALLRHGAADVNAASQGGLTPLSCAQHSSRKDCVAILLGHQNIQADNRRNSMTESRQDERAVFRHTSTQIQHNTNAAATSCSTSPACDLDNLISRLLQAGKHRVKPRFLPSAEEIRYLCIEARKVLLSQPSPLELTAPIKVCGDLRANFPALVRLFTLHGLPPVSSYLFLGNYVYNWRSIETICLLLGLKIKYPEHVFLLRGRHETRELSRICGLHDECKRAELDAGVWKLFNKCFDCLPVAAIIGERILAVPRGLSPDLHHLELIRRLWRPLVIPDSGLACDLLWATAKEDVSSWVESEEGVSFSFGPDVIARFVDQHNLDLICVSGDALDHDYEFCAGRKLVKLFTSPNYMDEFDNLGAVMEVDESLQCSFQVLTPN</sequence>
<protein>
    <recommendedName>
        <fullName evidence="1">protein-serine/threonine phosphatase</fullName>
        <ecNumber evidence="1">3.1.3.16</ecNumber>
    </recommendedName>
</protein>
<dbReference type="EC" id="3.1.3.16" evidence="1"/>
<dbReference type="InterPro" id="IPR056884">
    <property type="entry name" value="NPHP3-like_N"/>
</dbReference>
<feature type="repeat" description="ANK" evidence="8">
    <location>
        <begin position="542"/>
        <end position="574"/>
    </location>
</feature>
<dbReference type="InterPro" id="IPR051165">
    <property type="entry name" value="Multifunctional_ANK_Repeat"/>
</dbReference>
<dbReference type="InterPro" id="IPR054471">
    <property type="entry name" value="GPIID_WHD"/>
</dbReference>